<dbReference type="SFLD" id="SFLDS00019">
    <property type="entry name" value="Glutathione_Transferase_(cytos"/>
    <property type="match status" value="1"/>
</dbReference>
<dbReference type="PROSITE" id="PS50404">
    <property type="entry name" value="GST_NTER"/>
    <property type="match status" value="1"/>
</dbReference>
<evidence type="ECO:0000313" key="6">
    <source>
        <dbReference type="Proteomes" id="UP001156140"/>
    </source>
</evidence>
<organism evidence="5 6">
    <name type="scientific">Paradevosia shaoguanensis</name>
    <dbReference type="NCBI Taxonomy" id="1335043"/>
    <lineage>
        <taxon>Bacteria</taxon>
        <taxon>Pseudomonadati</taxon>
        <taxon>Pseudomonadota</taxon>
        <taxon>Alphaproteobacteria</taxon>
        <taxon>Hyphomicrobiales</taxon>
        <taxon>Devosiaceae</taxon>
        <taxon>Paradevosia</taxon>
    </lineage>
</organism>
<dbReference type="CDD" id="cd03047">
    <property type="entry name" value="GST_N_2"/>
    <property type="match status" value="1"/>
</dbReference>
<name>A0AA41UD20_9HYPH</name>
<keyword evidence="2" id="KW-0808">Transferase</keyword>
<dbReference type="GO" id="GO:0016740">
    <property type="term" value="F:transferase activity"/>
    <property type="evidence" value="ECO:0007669"/>
    <property type="project" value="UniProtKB-KW"/>
</dbReference>
<dbReference type="InterPro" id="IPR036249">
    <property type="entry name" value="Thioredoxin-like_sf"/>
</dbReference>
<dbReference type="InterPro" id="IPR010987">
    <property type="entry name" value="Glutathione-S-Trfase_C-like"/>
</dbReference>
<dbReference type="Gene3D" id="1.20.1050.10">
    <property type="match status" value="1"/>
</dbReference>
<dbReference type="Pfam" id="PF13410">
    <property type="entry name" value="GST_C_2"/>
    <property type="match status" value="1"/>
</dbReference>
<evidence type="ECO:0000313" key="5">
    <source>
        <dbReference type="EMBL" id="MCI0128862.1"/>
    </source>
</evidence>
<dbReference type="SFLD" id="SFLDG01150">
    <property type="entry name" value="Main.1:_Beta-like"/>
    <property type="match status" value="1"/>
</dbReference>
<sequence length="206" mass="23576">MLRILGRVTSINVRKVLWTADEIGLGYEREDWGLPIRDPAVPEFLALNPNAQVPVLIDEAFVLWESNVIMRYLAEKEASALWPTVLQERALVDQWLTWQATELNPPWGYAVNALIRKKPEYSDAERTAESIAKWSETMNLVEARLAQTGAYIAGETFSLADIALVLSIHRWFSTPFMHPHLPRVRDYFDRVKERKAAVPYLGETTP</sequence>
<dbReference type="PANTHER" id="PTHR44051:SF19">
    <property type="entry name" value="DISULFIDE-BOND OXIDOREDUCTASE YFCG"/>
    <property type="match status" value="1"/>
</dbReference>
<dbReference type="FunFam" id="3.40.30.10:FF:000039">
    <property type="entry name" value="Glutathione S-transferase domain"/>
    <property type="match status" value="1"/>
</dbReference>
<comment type="caution">
    <text evidence="5">The sequence shown here is derived from an EMBL/GenBank/DDBJ whole genome shotgun (WGS) entry which is preliminary data.</text>
</comment>
<evidence type="ECO:0000256" key="2">
    <source>
        <dbReference type="ARBA" id="ARBA00022679"/>
    </source>
</evidence>
<comment type="similarity">
    <text evidence="1">Belongs to the GST superfamily.</text>
</comment>
<dbReference type="SFLD" id="SFLDG00358">
    <property type="entry name" value="Main_(cytGST)"/>
    <property type="match status" value="1"/>
</dbReference>
<dbReference type="RefSeq" id="WP_281736918.1">
    <property type="nucleotide sequence ID" value="NZ_JAKETQ010000003.1"/>
</dbReference>
<dbReference type="EMBL" id="JALAZD010000003">
    <property type="protein sequence ID" value="MCI0128862.1"/>
    <property type="molecule type" value="Genomic_DNA"/>
</dbReference>
<feature type="domain" description="GST N-terminal" evidence="3">
    <location>
        <begin position="1"/>
        <end position="81"/>
    </location>
</feature>
<dbReference type="Pfam" id="PF02798">
    <property type="entry name" value="GST_N"/>
    <property type="match status" value="1"/>
</dbReference>
<dbReference type="InterPro" id="IPR036282">
    <property type="entry name" value="Glutathione-S-Trfase_C_sf"/>
</dbReference>
<dbReference type="InterPro" id="IPR040079">
    <property type="entry name" value="Glutathione_S-Trfase"/>
</dbReference>
<keyword evidence="6" id="KW-1185">Reference proteome</keyword>
<protein>
    <submittedName>
        <fullName evidence="5">Glutathione S-transferase family protein</fullName>
    </submittedName>
</protein>
<accession>A0AA41UD20</accession>
<evidence type="ECO:0000259" key="3">
    <source>
        <dbReference type="PROSITE" id="PS50404"/>
    </source>
</evidence>
<dbReference type="PANTHER" id="PTHR44051">
    <property type="entry name" value="GLUTATHIONE S-TRANSFERASE-RELATED"/>
    <property type="match status" value="1"/>
</dbReference>
<dbReference type="SUPFAM" id="SSF47616">
    <property type="entry name" value="GST C-terminal domain-like"/>
    <property type="match status" value="1"/>
</dbReference>
<proteinExistence type="inferred from homology"/>
<gene>
    <name evidence="5" type="ORF">ML536_18670</name>
</gene>
<dbReference type="PROSITE" id="PS50405">
    <property type="entry name" value="GST_CTER"/>
    <property type="match status" value="1"/>
</dbReference>
<feature type="domain" description="GST C-terminal" evidence="4">
    <location>
        <begin position="85"/>
        <end position="206"/>
    </location>
</feature>
<dbReference type="SUPFAM" id="SSF52833">
    <property type="entry name" value="Thioredoxin-like"/>
    <property type="match status" value="1"/>
</dbReference>
<evidence type="ECO:0000256" key="1">
    <source>
        <dbReference type="ARBA" id="ARBA00007409"/>
    </source>
</evidence>
<dbReference type="InterPro" id="IPR004045">
    <property type="entry name" value="Glutathione_S-Trfase_N"/>
</dbReference>
<dbReference type="Gene3D" id="3.40.30.10">
    <property type="entry name" value="Glutaredoxin"/>
    <property type="match status" value="1"/>
</dbReference>
<dbReference type="AlphaFoldDB" id="A0AA41UD20"/>
<evidence type="ECO:0000259" key="4">
    <source>
        <dbReference type="PROSITE" id="PS50405"/>
    </source>
</evidence>
<reference evidence="5" key="1">
    <citation type="submission" date="2022-03" db="EMBL/GenBank/DDBJ databases">
        <title>The complete genome sequence of a Methyloterrigena soli.</title>
        <authorList>
            <person name="Zi Z."/>
        </authorList>
    </citation>
    <scope>NUCLEOTIDE SEQUENCE</scope>
    <source>
        <strain evidence="5">M48</strain>
    </source>
</reference>
<dbReference type="Proteomes" id="UP001156140">
    <property type="component" value="Unassembled WGS sequence"/>
</dbReference>